<accession>A0A6N3GUV5</accession>
<protein>
    <submittedName>
        <fullName evidence="2">Polysaccharide pyruvyl transferase</fullName>
    </submittedName>
</protein>
<dbReference type="InterPro" id="IPR007345">
    <property type="entry name" value="Polysacch_pyruvyl_Trfase"/>
</dbReference>
<dbReference type="EMBL" id="CACRUT010000031">
    <property type="protein sequence ID" value="VYU67721.1"/>
    <property type="molecule type" value="Genomic_DNA"/>
</dbReference>
<sequence>MKIGLLTFHAAMNVGAQLQALALFKTLKDAGHEVEFIRYEPNYLKYPYRFFRNARIKNGIASYVKQCLLHIFCDTYTWIKTKRHYGDFQERFYTLSRQVYKNPDELAKADYDAIITGSDQVWNPEITNGSLDPMYTLHFQSDRIRKISYAASFSEKHIDRNMAEELVGRIKSFYAVSVREECLKKYLDNLCSLRIEVVLDPTLLLTKSQWLALMPEKRMIKERYVLLYQARGIKKDVLKQATDLADKLHATVYDASGMNYRVAKYGKQYVSPIEFLNLVFFAEAVVTVSFHGTALSLVLEKPFFSICLNDGRDGRVINLLKGMGLSSQLKPVGEELAVPRMDYSLARRHLDTARTASLSFLFKALN</sequence>
<organism evidence="2">
    <name type="scientific">Paraprevotella clara</name>
    <dbReference type="NCBI Taxonomy" id="454154"/>
    <lineage>
        <taxon>Bacteria</taxon>
        <taxon>Pseudomonadati</taxon>
        <taxon>Bacteroidota</taxon>
        <taxon>Bacteroidia</taxon>
        <taxon>Bacteroidales</taxon>
        <taxon>Prevotellaceae</taxon>
        <taxon>Paraprevotella</taxon>
    </lineage>
</organism>
<proteinExistence type="predicted"/>
<gene>
    <name evidence="2" type="ORF">PCLFYP37_00605</name>
</gene>
<keyword evidence="2" id="KW-0808">Transferase</keyword>
<evidence type="ECO:0000259" key="1">
    <source>
        <dbReference type="Pfam" id="PF04230"/>
    </source>
</evidence>
<dbReference type="GO" id="GO:0016740">
    <property type="term" value="F:transferase activity"/>
    <property type="evidence" value="ECO:0007669"/>
    <property type="project" value="UniProtKB-KW"/>
</dbReference>
<reference evidence="2" key="1">
    <citation type="submission" date="2019-11" db="EMBL/GenBank/DDBJ databases">
        <authorList>
            <person name="Feng L."/>
        </authorList>
    </citation>
    <scope>NUCLEOTIDE SEQUENCE</scope>
    <source>
        <strain evidence="2">PclaraLFYP37</strain>
    </source>
</reference>
<dbReference type="Pfam" id="PF04230">
    <property type="entry name" value="PS_pyruv_trans"/>
    <property type="match status" value="1"/>
</dbReference>
<feature type="domain" description="Polysaccharide pyruvyl transferase" evidence="1">
    <location>
        <begin position="13"/>
        <end position="306"/>
    </location>
</feature>
<dbReference type="AlphaFoldDB" id="A0A6N3GUV5"/>
<dbReference type="RefSeq" id="WP_270651473.1">
    <property type="nucleotide sequence ID" value="NZ_CACRUT010000031.1"/>
</dbReference>
<evidence type="ECO:0000313" key="2">
    <source>
        <dbReference type="EMBL" id="VYU67721.1"/>
    </source>
</evidence>
<name>A0A6N3GUV5_9BACT</name>